<keyword evidence="4 5" id="KW-0472">Membrane</keyword>
<dbReference type="InterPro" id="IPR026960">
    <property type="entry name" value="RVT-Znf"/>
</dbReference>
<evidence type="ECO:0000313" key="7">
    <source>
        <dbReference type="EMBL" id="RVX06053.1"/>
    </source>
</evidence>
<dbReference type="PROSITE" id="PS50878">
    <property type="entry name" value="RT_POL"/>
    <property type="match status" value="1"/>
</dbReference>
<dbReference type="AlphaFoldDB" id="A0A438JAY7"/>
<protein>
    <submittedName>
        <fullName evidence="7">LIMR family protein</fullName>
    </submittedName>
</protein>
<comment type="subcellular location">
    <subcellularLocation>
        <location evidence="1">Membrane</location>
        <topology evidence="1">Multi-pass membrane protein</topology>
    </subcellularLocation>
</comment>
<keyword evidence="3 5" id="KW-1133">Transmembrane helix</keyword>
<dbReference type="InterPro" id="IPR000477">
    <property type="entry name" value="RT_dom"/>
</dbReference>
<dbReference type="GO" id="GO:0016020">
    <property type="term" value="C:membrane"/>
    <property type="evidence" value="ECO:0007669"/>
    <property type="project" value="UniProtKB-SubCell"/>
</dbReference>
<dbReference type="InterPro" id="IPR006876">
    <property type="entry name" value="LMBR1-like_membr_prot"/>
</dbReference>
<evidence type="ECO:0000256" key="2">
    <source>
        <dbReference type="ARBA" id="ARBA00022692"/>
    </source>
</evidence>
<dbReference type="PANTHER" id="PTHR31652:SF0">
    <property type="entry name" value="LIMR FAMILY PROTEIN DDB_G0283707-RELATED"/>
    <property type="match status" value="1"/>
</dbReference>
<comment type="caution">
    <text evidence="7">The sequence shown here is derived from an EMBL/GenBank/DDBJ whole genome shotgun (WGS) entry which is preliminary data.</text>
</comment>
<reference evidence="7 8" key="1">
    <citation type="journal article" date="2018" name="PLoS Genet.">
        <title>Population sequencing reveals clonal diversity and ancestral inbreeding in the grapevine cultivar Chardonnay.</title>
        <authorList>
            <person name="Roach M.J."/>
            <person name="Johnson D.L."/>
            <person name="Bohlmann J."/>
            <person name="van Vuuren H.J."/>
            <person name="Jones S.J."/>
            <person name="Pretorius I.S."/>
            <person name="Schmidt S.A."/>
            <person name="Borneman A.R."/>
        </authorList>
    </citation>
    <scope>NUCLEOTIDE SEQUENCE [LARGE SCALE GENOMIC DNA]</scope>
    <source>
        <strain evidence="8">cv. Chardonnay</strain>
        <tissue evidence="7">Leaf</tissue>
    </source>
</reference>
<dbReference type="Pfam" id="PF00078">
    <property type="entry name" value="RVT_1"/>
    <property type="match status" value="1"/>
</dbReference>
<evidence type="ECO:0000256" key="5">
    <source>
        <dbReference type="SAM" id="Phobius"/>
    </source>
</evidence>
<evidence type="ECO:0000256" key="4">
    <source>
        <dbReference type="ARBA" id="ARBA00023136"/>
    </source>
</evidence>
<sequence>MEMMGFGAKWISWIQWCIGIVSFSVLINGTSSGFFRSSQGLRQGDPLSPYLFVIVMEALSCLLKRAKEGGFLLGWQLHGRGGVGVEITHLLFADDTLVFCEPSIDQVSYLSWLLMWFEAVLRLKVNLDKSEIIAVGRVENVEELALEFGYKAEEEAFTLEKVVYLQGGQNDLDPEHSVQHAYLLYVPVSYAKEREFEIGAERDFLWGGGALERKPHLVDWSIVCSDKRKGGLGVRNLALLNKALLCKWSWRFAMEREALWRQVICAKYGEEEGGWRSRVVRGSFGVGLWIAIRRGWDVLGDNLVYSVGNGRRVRFWKDKWCGDDPLCTSFPSLFAISLDKEAWVADVWSHSGGGVWAPRFSRQINDWEVFDVERLPLRLQGRRVYSDAKDQVIWTKAKDERFSVKSLYKALEPERLGDFPVRVIWNPLVPSRVSFFAWEATWKKALTLDRIQKRGFPLANRWFRGCSPLQLERRYWGGLGLVSERKGRKCGFQLPCAFFGLFGRKETVEHLKMKSIRFMGALRVMFFTSAVQLRVVCLDGNIMCLLGTAAFAFFCFYLLLAVIAGAMMLGLRLVFITIHPMKWGATLMNSFLFNVGLILLCSISVIQFCATAFGYYAQATAAQEIFGHTLESLKGIKYLYKYNVFQIAFIVLAGLTFVYYAAFGWRRRRPSGRFQLSS</sequence>
<evidence type="ECO:0000313" key="8">
    <source>
        <dbReference type="Proteomes" id="UP000288805"/>
    </source>
</evidence>
<dbReference type="Proteomes" id="UP000288805">
    <property type="component" value="Unassembled WGS sequence"/>
</dbReference>
<dbReference type="PANTHER" id="PTHR31652">
    <property type="entry name" value="LIMR FAMILY PROTEIN DDB_G0283707-RELATED"/>
    <property type="match status" value="1"/>
</dbReference>
<dbReference type="SUPFAM" id="SSF56672">
    <property type="entry name" value="DNA/RNA polymerases"/>
    <property type="match status" value="1"/>
</dbReference>
<dbReference type="Pfam" id="PF13966">
    <property type="entry name" value="zf-RVT"/>
    <property type="match status" value="1"/>
</dbReference>
<feature type="transmembrane region" description="Helical" evidence="5">
    <location>
        <begin position="12"/>
        <end position="35"/>
    </location>
</feature>
<dbReference type="Pfam" id="PF04791">
    <property type="entry name" value="LMBR1"/>
    <property type="match status" value="1"/>
</dbReference>
<feature type="transmembrane region" description="Helical" evidence="5">
    <location>
        <begin position="549"/>
        <end position="571"/>
    </location>
</feature>
<dbReference type="OrthoDB" id="73273at2759"/>
<evidence type="ECO:0000259" key="6">
    <source>
        <dbReference type="PROSITE" id="PS50878"/>
    </source>
</evidence>
<feature type="transmembrane region" description="Helical" evidence="5">
    <location>
        <begin position="644"/>
        <end position="663"/>
    </location>
</feature>
<accession>A0A438JAY7</accession>
<dbReference type="EMBL" id="QGNW01000053">
    <property type="protein sequence ID" value="RVX06053.1"/>
    <property type="molecule type" value="Genomic_DNA"/>
</dbReference>
<gene>
    <name evidence="7" type="primary">VvCHDp000652_2</name>
    <name evidence="7" type="ORF">CK203_018783</name>
</gene>
<feature type="transmembrane region" description="Helical" evidence="5">
    <location>
        <begin position="591"/>
        <end position="616"/>
    </location>
</feature>
<feature type="domain" description="Reverse transcriptase" evidence="6">
    <location>
        <begin position="1"/>
        <end position="152"/>
    </location>
</feature>
<evidence type="ECO:0000256" key="3">
    <source>
        <dbReference type="ARBA" id="ARBA00022989"/>
    </source>
</evidence>
<name>A0A438JAY7_VITVI</name>
<proteinExistence type="predicted"/>
<evidence type="ECO:0000256" key="1">
    <source>
        <dbReference type="ARBA" id="ARBA00004141"/>
    </source>
</evidence>
<organism evidence="7 8">
    <name type="scientific">Vitis vinifera</name>
    <name type="common">Grape</name>
    <dbReference type="NCBI Taxonomy" id="29760"/>
    <lineage>
        <taxon>Eukaryota</taxon>
        <taxon>Viridiplantae</taxon>
        <taxon>Streptophyta</taxon>
        <taxon>Embryophyta</taxon>
        <taxon>Tracheophyta</taxon>
        <taxon>Spermatophyta</taxon>
        <taxon>Magnoliopsida</taxon>
        <taxon>eudicotyledons</taxon>
        <taxon>Gunneridae</taxon>
        <taxon>Pentapetalae</taxon>
        <taxon>rosids</taxon>
        <taxon>Vitales</taxon>
        <taxon>Vitaceae</taxon>
        <taxon>Viteae</taxon>
        <taxon>Vitis</taxon>
    </lineage>
</organism>
<keyword evidence="2 5" id="KW-0812">Transmembrane</keyword>
<dbReference type="InterPro" id="IPR043502">
    <property type="entry name" value="DNA/RNA_pol_sf"/>
</dbReference>